<dbReference type="SUPFAM" id="SSF52821">
    <property type="entry name" value="Rhodanese/Cell cycle control phosphatase"/>
    <property type="match status" value="2"/>
</dbReference>
<dbReference type="InterPro" id="IPR051682">
    <property type="entry name" value="Mito_Persulfide_Diox"/>
</dbReference>
<keyword evidence="4" id="KW-1185">Reference proteome</keyword>
<evidence type="ECO:0000313" key="3">
    <source>
        <dbReference type="EMBL" id="NMH59997.1"/>
    </source>
</evidence>
<evidence type="ECO:0000313" key="4">
    <source>
        <dbReference type="Proteomes" id="UP000709336"/>
    </source>
</evidence>
<dbReference type="InterPro" id="IPR036866">
    <property type="entry name" value="RibonucZ/Hydroxyglut_hydro"/>
</dbReference>
<dbReference type="EMBL" id="JAATNW010000004">
    <property type="protein sequence ID" value="NMH59997.1"/>
    <property type="molecule type" value="Genomic_DNA"/>
</dbReference>
<dbReference type="Gene3D" id="3.40.250.10">
    <property type="entry name" value="Rhodanese-like domain"/>
    <property type="match status" value="2"/>
</dbReference>
<evidence type="ECO:0000259" key="2">
    <source>
        <dbReference type="PROSITE" id="PS50206"/>
    </source>
</evidence>
<dbReference type="PROSITE" id="PS50206">
    <property type="entry name" value="RHODANESE_3"/>
    <property type="match status" value="2"/>
</dbReference>
<proteinExistence type="predicted"/>
<dbReference type="PANTHER" id="PTHR43084:SF1">
    <property type="entry name" value="PERSULFIDE DIOXYGENASE ETHE1, MITOCHONDRIAL"/>
    <property type="match status" value="1"/>
</dbReference>
<dbReference type="Pfam" id="PF00581">
    <property type="entry name" value="Rhodanese"/>
    <property type="match status" value="2"/>
</dbReference>
<dbReference type="SMART" id="SM00450">
    <property type="entry name" value="RHOD"/>
    <property type="match status" value="1"/>
</dbReference>
<dbReference type="SUPFAM" id="SSF56281">
    <property type="entry name" value="Metallo-hydrolase/oxidoreductase"/>
    <property type="match status" value="1"/>
</dbReference>
<dbReference type="PANTHER" id="PTHR43084">
    <property type="entry name" value="PERSULFIDE DIOXYGENASE ETHE1"/>
    <property type="match status" value="1"/>
</dbReference>
<keyword evidence="1" id="KW-0479">Metal-binding</keyword>
<dbReference type="InterPro" id="IPR044528">
    <property type="entry name" value="POD-like_MBL-fold"/>
</dbReference>
<name>A0ABX1R3B4_9ALTE</name>
<dbReference type="SMART" id="SM00849">
    <property type="entry name" value="Lactamase_B"/>
    <property type="match status" value="1"/>
</dbReference>
<protein>
    <submittedName>
        <fullName evidence="3">MBL fold metallo-hydrolase</fullName>
    </submittedName>
</protein>
<feature type="domain" description="Rhodanese" evidence="2">
    <location>
        <begin position="267"/>
        <end position="343"/>
    </location>
</feature>
<dbReference type="Pfam" id="PF00753">
    <property type="entry name" value="Lactamase_B"/>
    <property type="match status" value="1"/>
</dbReference>
<feature type="domain" description="Rhodanese" evidence="2">
    <location>
        <begin position="375"/>
        <end position="459"/>
    </location>
</feature>
<accession>A0ABX1R3B4</accession>
<dbReference type="Proteomes" id="UP000709336">
    <property type="component" value="Unassembled WGS sequence"/>
</dbReference>
<dbReference type="InterPro" id="IPR036873">
    <property type="entry name" value="Rhodanese-like_dom_sf"/>
</dbReference>
<sequence>MEIQRFKAKGLAQLSYLVSSKNEAFVVDPQLDCEQYLSAAAENNVTIKFVIETHRNEDFISGAAVLGKQLNIPVYHGQHSDAPIEYAESVEEGDTFKVGELKVAILETPGHTKDSICITVADTSISDEVIAIFTGDTLFVNDVGRTDFYPDEKEQITATLYESLQKLNALPEETVVYPAHGAGSVCGGGMADREFSTLGYEKRHNPKWSLSSKEQFVKEKLNETHYYAPYFEKMERLNSQGHYDCIVHRDIPALSARDVTEIARQADSGQLQIVDVRNKDAFCQSHIRGSLFFGAGLTSAYGGWFLKDDVDIVIVSPDANTAKQNAIQLKCMGYEKIKGYLVELPVRTGDSTVDEGLNAIEIVTAKQVDERATQSQQKWSLLDVRKQDERDKAAIEGSDYIYLGYLPDKLSELDKERHYTCYCGSGVRATTAASFLAQQGIENVDVMEGSMKAWKKLKG</sequence>
<reference evidence="3 4" key="1">
    <citation type="submission" date="2020-03" db="EMBL/GenBank/DDBJ databases">
        <title>Alteromonas ponticola sp. nov., isolated from seawater.</title>
        <authorList>
            <person name="Yoon J.-H."/>
            <person name="Kim Y.-O."/>
        </authorList>
    </citation>
    <scope>NUCLEOTIDE SEQUENCE [LARGE SCALE GENOMIC DNA]</scope>
    <source>
        <strain evidence="3 4">MYP5</strain>
    </source>
</reference>
<dbReference type="InterPro" id="IPR001763">
    <property type="entry name" value="Rhodanese-like_dom"/>
</dbReference>
<dbReference type="RefSeq" id="WP_169210561.1">
    <property type="nucleotide sequence ID" value="NZ_JAATNW010000004.1"/>
</dbReference>
<dbReference type="CDD" id="cd00158">
    <property type="entry name" value="RHOD"/>
    <property type="match status" value="1"/>
</dbReference>
<comment type="caution">
    <text evidence="3">The sequence shown here is derived from an EMBL/GenBank/DDBJ whole genome shotgun (WGS) entry which is preliminary data.</text>
</comment>
<gene>
    <name evidence="3" type="ORF">HCJ96_08215</name>
</gene>
<dbReference type="CDD" id="cd07724">
    <property type="entry name" value="POD-like_MBL-fold"/>
    <property type="match status" value="1"/>
</dbReference>
<dbReference type="Gene3D" id="3.60.15.10">
    <property type="entry name" value="Ribonuclease Z/Hydroxyacylglutathione hydrolase-like"/>
    <property type="match status" value="1"/>
</dbReference>
<dbReference type="InterPro" id="IPR001279">
    <property type="entry name" value="Metallo-B-lactamas"/>
</dbReference>
<evidence type="ECO:0000256" key="1">
    <source>
        <dbReference type="ARBA" id="ARBA00022723"/>
    </source>
</evidence>
<organism evidence="3 4">
    <name type="scientific">Alteromonas ponticola</name>
    <dbReference type="NCBI Taxonomy" id="2720613"/>
    <lineage>
        <taxon>Bacteria</taxon>
        <taxon>Pseudomonadati</taxon>
        <taxon>Pseudomonadota</taxon>
        <taxon>Gammaproteobacteria</taxon>
        <taxon>Alteromonadales</taxon>
        <taxon>Alteromonadaceae</taxon>
        <taxon>Alteromonas/Salinimonas group</taxon>
        <taxon>Alteromonas</taxon>
    </lineage>
</organism>